<dbReference type="AlphaFoldDB" id="A0A1D6PFV8"/>
<protein>
    <submittedName>
        <fullName evidence="2">Calmodulin-binding transcription activator 2</fullName>
    </submittedName>
</protein>
<evidence type="ECO:0000313" key="2">
    <source>
        <dbReference type="EMBL" id="AQL08397.1"/>
    </source>
</evidence>
<sequence>VIGGSSAHTISCPLTSALHACAPEFPNPAAPPPQPRSSTPLFRTRRRNPSPTRLPPLCRAGVDWSLLLLHGTIWFFFSAPRSTLVNAICQSTCRTIWVLTEPLAPDQCYGGVTVLDLFGFQERTA</sequence>
<proteinExistence type="predicted"/>
<feature type="compositionally biased region" description="Pro residues" evidence="1">
    <location>
        <begin position="25"/>
        <end position="35"/>
    </location>
</feature>
<accession>A0A1D6PFV8</accession>
<feature type="non-terminal residue" evidence="2">
    <location>
        <position position="1"/>
    </location>
</feature>
<dbReference type="EMBL" id="CM000785">
    <property type="protein sequence ID" value="AQL08397.1"/>
    <property type="molecule type" value="Genomic_DNA"/>
</dbReference>
<reference evidence="2" key="1">
    <citation type="submission" date="2015-12" db="EMBL/GenBank/DDBJ databases">
        <title>Update maize B73 reference genome by single molecule sequencing technologies.</title>
        <authorList>
            <consortium name="Maize Genome Sequencing Project"/>
            <person name="Ware D."/>
        </authorList>
    </citation>
    <scope>NUCLEOTIDE SEQUENCE</scope>
    <source>
        <tissue evidence="2">Seedling</tissue>
    </source>
</reference>
<name>A0A1D6PFV8_MAIZE</name>
<organism evidence="2">
    <name type="scientific">Zea mays</name>
    <name type="common">Maize</name>
    <dbReference type="NCBI Taxonomy" id="4577"/>
    <lineage>
        <taxon>Eukaryota</taxon>
        <taxon>Viridiplantae</taxon>
        <taxon>Streptophyta</taxon>
        <taxon>Embryophyta</taxon>
        <taxon>Tracheophyta</taxon>
        <taxon>Spermatophyta</taxon>
        <taxon>Magnoliopsida</taxon>
        <taxon>Liliopsida</taxon>
        <taxon>Poales</taxon>
        <taxon>Poaceae</taxon>
        <taxon>PACMAD clade</taxon>
        <taxon>Panicoideae</taxon>
        <taxon>Andropogonodae</taxon>
        <taxon>Andropogoneae</taxon>
        <taxon>Tripsacinae</taxon>
        <taxon>Zea</taxon>
    </lineage>
</organism>
<feature type="region of interest" description="Disordered" evidence="1">
    <location>
        <begin position="25"/>
        <end position="53"/>
    </location>
</feature>
<gene>
    <name evidence="2" type="ORF">ZEAMMB73_Zm00001d048031</name>
</gene>
<evidence type="ECO:0000256" key="1">
    <source>
        <dbReference type="SAM" id="MobiDB-lite"/>
    </source>
</evidence>